<comment type="caution">
    <text evidence="1">The sequence shown here is derived from an EMBL/GenBank/DDBJ whole genome shotgun (WGS) entry which is preliminary data.</text>
</comment>
<dbReference type="InterPro" id="IPR046805">
    <property type="entry name" value="Tra1_ring"/>
</dbReference>
<evidence type="ECO:0000313" key="2">
    <source>
        <dbReference type="Proteomes" id="UP001465976"/>
    </source>
</evidence>
<sequence length="403" mass="44759">MDSRLLSIDLLQVVFNWEQKAKEESRDKMVTDDTTQSFTPLGYRENMVSYLVRISTLNNEIPGRNAIMARAIPVLQQMIGPNGWTDVAFGLRYFSKVLEGDLSSEALLSHAVASAKTLQIIAAEQEDAWYTANAATLEKLFNAPSNPAFTDDTAQSFTPSGYRENMVSYLVRISTLNNEIPGRNAIMARAIPVLQQMIGPNGWTDVAFGLRYFSKVLEGDLSSEALLSHAVASAKTLQIFAAAQDDAWYTANAATLEKLVRKGMTCEDAGLHDALYPIFDRLVRLFPLPKEEEEQTSELSDFHSFIHSAIGEGLRNTTTLRGVLLMLKSVVEVVPERIETFSQLLMKLLGKVLKEHTNAPLYAVLDSSARLLISILEICELSMGSLGEQRKWMLSSLVVMVEK</sequence>
<evidence type="ECO:0000313" key="1">
    <source>
        <dbReference type="EMBL" id="KAL0567102.1"/>
    </source>
</evidence>
<gene>
    <name evidence="1" type="primary">TRA1_5</name>
    <name evidence="1" type="ORF">V5O48_014887</name>
</gene>
<accession>A0ABR3EW34</accession>
<keyword evidence="2" id="KW-1185">Reference proteome</keyword>
<organism evidence="1 2">
    <name type="scientific">Marasmius crinis-equi</name>
    <dbReference type="NCBI Taxonomy" id="585013"/>
    <lineage>
        <taxon>Eukaryota</taxon>
        <taxon>Fungi</taxon>
        <taxon>Dikarya</taxon>
        <taxon>Basidiomycota</taxon>
        <taxon>Agaricomycotina</taxon>
        <taxon>Agaricomycetes</taxon>
        <taxon>Agaricomycetidae</taxon>
        <taxon>Agaricales</taxon>
        <taxon>Marasmiineae</taxon>
        <taxon>Marasmiaceae</taxon>
        <taxon>Marasmius</taxon>
    </lineage>
</organism>
<dbReference type="Proteomes" id="UP001465976">
    <property type="component" value="Unassembled WGS sequence"/>
</dbReference>
<proteinExistence type="predicted"/>
<protein>
    <submittedName>
        <fullName evidence="1">Transcription-associated protein 1</fullName>
    </submittedName>
</protein>
<dbReference type="EMBL" id="JBAHYK010001675">
    <property type="protein sequence ID" value="KAL0567102.1"/>
    <property type="molecule type" value="Genomic_DNA"/>
</dbReference>
<dbReference type="Pfam" id="PF20206">
    <property type="entry name" value="Tra1_ring"/>
    <property type="match status" value="2"/>
</dbReference>
<name>A0ABR3EW34_9AGAR</name>
<reference evidence="1 2" key="1">
    <citation type="submission" date="2024-02" db="EMBL/GenBank/DDBJ databases">
        <title>A draft genome for the cacao thread blight pathogen Marasmius crinis-equi.</title>
        <authorList>
            <person name="Cohen S.P."/>
            <person name="Baruah I.K."/>
            <person name="Amoako-Attah I."/>
            <person name="Bukari Y."/>
            <person name="Meinhardt L.W."/>
            <person name="Bailey B.A."/>
        </authorList>
    </citation>
    <scope>NUCLEOTIDE SEQUENCE [LARGE SCALE GENOMIC DNA]</scope>
    <source>
        <strain evidence="1 2">GH-76</strain>
    </source>
</reference>